<feature type="region of interest" description="Disordered" evidence="1">
    <location>
        <begin position="89"/>
        <end position="110"/>
    </location>
</feature>
<dbReference type="AlphaFoldDB" id="V8N777"/>
<dbReference type="InterPro" id="IPR007258">
    <property type="entry name" value="Vps52"/>
</dbReference>
<dbReference type="EMBL" id="AZIM01007172">
    <property type="protein sequence ID" value="ETE58139.1"/>
    <property type="molecule type" value="Genomic_DNA"/>
</dbReference>
<dbReference type="PANTHER" id="PTHR14190:SF7">
    <property type="entry name" value="VACUOLAR PROTEIN SORTING-ASSOCIATED PROTEIN 52 HOMOLOG"/>
    <property type="match status" value="1"/>
</dbReference>
<reference evidence="3 4" key="1">
    <citation type="journal article" date="2013" name="Proc. Natl. Acad. Sci. U.S.A.">
        <title>The king cobra genome reveals dynamic gene evolution and adaptation in the snake venom system.</title>
        <authorList>
            <person name="Vonk F.J."/>
            <person name="Casewell N.R."/>
            <person name="Henkel C.V."/>
            <person name="Heimberg A.M."/>
            <person name="Jansen H.J."/>
            <person name="McCleary R.J."/>
            <person name="Kerkkamp H.M."/>
            <person name="Vos R.A."/>
            <person name="Guerreiro I."/>
            <person name="Calvete J.J."/>
            <person name="Wuster W."/>
            <person name="Woods A.E."/>
            <person name="Logan J.M."/>
            <person name="Harrison R.A."/>
            <person name="Castoe T.A."/>
            <person name="de Koning A.P."/>
            <person name="Pollock D.D."/>
            <person name="Yandell M."/>
            <person name="Calderon D."/>
            <person name="Renjifo C."/>
            <person name="Currier R.B."/>
            <person name="Salgado D."/>
            <person name="Pla D."/>
            <person name="Sanz L."/>
            <person name="Hyder A.S."/>
            <person name="Ribeiro J.M."/>
            <person name="Arntzen J.W."/>
            <person name="van den Thillart G.E."/>
            <person name="Boetzer M."/>
            <person name="Pirovano W."/>
            <person name="Dirks R.P."/>
            <person name="Spaink H.P."/>
            <person name="Duboule D."/>
            <person name="McGlinn E."/>
            <person name="Kini R.M."/>
            <person name="Richardson M.K."/>
        </authorList>
    </citation>
    <scope>NUCLEOTIDE SEQUENCE</scope>
    <source>
        <tissue evidence="3">Blood</tissue>
    </source>
</reference>
<dbReference type="PANTHER" id="PTHR14190">
    <property type="entry name" value="SUPPRESSOR OF ACTIN MUTATIONS 2/VACUOLAR PROTEIN SORTING 52"/>
    <property type="match status" value="1"/>
</dbReference>
<evidence type="ECO:0000259" key="2">
    <source>
        <dbReference type="Pfam" id="PF20655"/>
    </source>
</evidence>
<feature type="domain" description="Vps52 C-terminal" evidence="2">
    <location>
        <begin position="44"/>
        <end position="77"/>
    </location>
</feature>
<dbReference type="Proteomes" id="UP000018936">
    <property type="component" value="Unassembled WGS sequence"/>
</dbReference>
<comment type="caution">
    <text evidence="3">The sequence shown here is derived from an EMBL/GenBank/DDBJ whole genome shotgun (WGS) entry which is preliminary data.</text>
</comment>
<name>V8N777_OPHHA</name>
<dbReference type="GO" id="GO:0006896">
    <property type="term" value="P:Golgi to vacuole transport"/>
    <property type="evidence" value="ECO:0007669"/>
    <property type="project" value="TreeGrafter"/>
</dbReference>
<keyword evidence="4" id="KW-1185">Reference proteome</keyword>
<accession>V8N777</accession>
<gene>
    <name evidence="3" type="primary">Vps52</name>
    <name evidence="3" type="ORF">L345_16141</name>
</gene>
<dbReference type="OrthoDB" id="19482at2759"/>
<proteinExistence type="predicted"/>
<feature type="region of interest" description="Disordered" evidence="1">
    <location>
        <begin position="1"/>
        <end position="42"/>
    </location>
</feature>
<dbReference type="Pfam" id="PF20655">
    <property type="entry name" value="Vps52_C"/>
    <property type="match status" value="1"/>
</dbReference>
<dbReference type="GO" id="GO:0019905">
    <property type="term" value="F:syntaxin binding"/>
    <property type="evidence" value="ECO:0007669"/>
    <property type="project" value="TreeGrafter"/>
</dbReference>
<evidence type="ECO:0000256" key="1">
    <source>
        <dbReference type="SAM" id="MobiDB-lite"/>
    </source>
</evidence>
<dbReference type="GO" id="GO:0005829">
    <property type="term" value="C:cytosol"/>
    <property type="evidence" value="ECO:0007669"/>
    <property type="project" value="GOC"/>
</dbReference>
<evidence type="ECO:0000313" key="3">
    <source>
        <dbReference type="EMBL" id="ETE58139.1"/>
    </source>
</evidence>
<evidence type="ECO:0000313" key="4">
    <source>
        <dbReference type="Proteomes" id="UP000018936"/>
    </source>
</evidence>
<dbReference type="GO" id="GO:0032456">
    <property type="term" value="P:endocytic recycling"/>
    <property type="evidence" value="ECO:0007669"/>
    <property type="project" value="TreeGrafter"/>
</dbReference>
<dbReference type="GO" id="GO:0000938">
    <property type="term" value="C:GARP complex"/>
    <property type="evidence" value="ECO:0007669"/>
    <property type="project" value="TreeGrafter"/>
</dbReference>
<organism evidence="3 4">
    <name type="scientific">Ophiophagus hannah</name>
    <name type="common">King cobra</name>
    <name type="synonym">Naja hannah</name>
    <dbReference type="NCBI Taxonomy" id="8665"/>
    <lineage>
        <taxon>Eukaryota</taxon>
        <taxon>Metazoa</taxon>
        <taxon>Chordata</taxon>
        <taxon>Craniata</taxon>
        <taxon>Vertebrata</taxon>
        <taxon>Euteleostomi</taxon>
        <taxon>Lepidosauria</taxon>
        <taxon>Squamata</taxon>
        <taxon>Bifurcata</taxon>
        <taxon>Unidentata</taxon>
        <taxon>Episquamata</taxon>
        <taxon>Toxicofera</taxon>
        <taxon>Serpentes</taxon>
        <taxon>Colubroidea</taxon>
        <taxon>Elapidae</taxon>
        <taxon>Elapinae</taxon>
        <taxon>Ophiophagus</taxon>
    </lineage>
</organism>
<sequence>MLGHSPSCGPAKKEGASVAESGEPRGPSSHFSALLTPVPPTHPQITRRYAEFSSAIVSINQTFPHERTLALLGQLQRGQLERLRGEEGEWGTDLGGGEEQEEGLLVPLTPPPCPTARVTQLVRGFAATWKASVETLSQDVMRSFTNFKNGTTIIQVGEVGARVESLPVRSELINIHHLMVEVKKHRPNF</sequence>
<dbReference type="InterPro" id="IPR048361">
    <property type="entry name" value="Vps52_C"/>
</dbReference>
<feature type="non-terminal residue" evidence="3">
    <location>
        <position position="1"/>
    </location>
</feature>
<dbReference type="GO" id="GO:0042147">
    <property type="term" value="P:retrograde transport, endosome to Golgi"/>
    <property type="evidence" value="ECO:0007669"/>
    <property type="project" value="TreeGrafter"/>
</dbReference>
<protein>
    <submittedName>
        <fullName evidence="3">Vacuolar protein sorting-associated protein 52-like protein</fullName>
    </submittedName>
</protein>
<dbReference type="GO" id="GO:0007041">
    <property type="term" value="P:lysosomal transport"/>
    <property type="evidence" value="ECO:0007669"/>
    <property type="project" value="TreeGrafter"/>
</dbReference>